<keyword evidence="5 8" id="KW-0812">Transmembrane</keyword>
<evidence type="ECO:0000256" key="5">
    <source>
        <dbReference type="ARBA" id="ARBA00022692"/>
    </source>
</evidence>
<evidence type="ECO:0000256" key="8">
    <source>
        <dbReference type="SAM" id="Phobius"/>
    </source>
</evidence>
<dbReference type="AlphaFoldDB" id="A0A6J6CB51"/>
<feature type="transmembrane region" description="Helical" evidence="8">
    <location>
        <begin position="134"/>
        <end position="153"/>
    </location>
</feature>
<feature type="transmembrane region" description="Helical" evidence="8">
    <location>
        <begin position="58"/>
        <end position="85"/>
    </location>
</feature>
<feature type="transmembrane region" description="Helical" evidence="8">
    <location>
        <begin position="165"/>
        <end position="181"/>
    </location>
</feature>
<reference evidence="9" key="1">
    <citation type="submission" date="2020-05" db="EMBL/GenBank/DDBJ databases">
        <authorList>
            <person name="Chiriac C."/>
            <person name="Salcher M."/>
            <person name="Ghai R."/>
            <person name="Kavagutti S V."/>
        </authorList>
    </citation>
    <scope>NUCLEOTIDE SEQUENCE</scope>
</reference>
<gene>
    <name evidence="9" type="ORF">UFOPK1561_00013</name>
</gene>
<evidence type="ECO:0000256" key="4">
    <source>
        <dbReference type="ARBA" id="ARBA00022475"/>
    </source>
</evidence>
<protein>
    <submittedName>
        <fullName evidence="9">Unannotated protein</fullName>
    </submittedName>
</protein>
<comment type="subcellular location">
    <subcellularLocation>
        <location evidence="1">Cell membrane</location>
        <topology evidence="1">Multi-pass membrane protein</topology>
    </subcellularLocation>
</comment>
<keyword evidence="7 8" id="KW-0472">Membrane</keyword>
<organism evidence="9">
    <name type="scientific">freshwater metagenome</name>
    <dbReference type="NCBI Taxonomy" id="449393"/>
    <lineage>
        <taxon>unclassified sequences</taxon>
        <taxon>metagenomes</taxon>
        <taxon>ecological metagenomes</taxon>
    </lineage>
</organism>
<feature type="transmembrane region" description="Helical" evidence="8">
    <location>
        <begin position="188"/>
        <end position="206"/>
    </location>
</feature>
<evidence type="ECO:0000256" key="6">
    <source>
        <dbReference type="ARBA" id="ARBA00022989"/>
    </source>
</evidence>
<keyword evidence="3" id="KW-0813">Transport</keyword>
<dbReference type="GO" id="GO:1903785">
    <property type="term" value="P:L-valine transmembrane transport"/>
    <property type="evidence" value="ECO:0007669"/>
    <property type="project" value="TreeGrafter"/>
</dbReference>
<dbReference type="GO" id="GO:0005886">
    <property type="term" value="C:plasma membrane"/>
    <property type="evidence" value="ECO:0007669"/>
    <property type="project" value="UniProtKB-SubCell"/>
</dbReference>
<feature type="transmembrane region" description="Helical" evidence="8">
    <location>
        <begin position="12"/>
        <end position="38"/>
    </location>
</feature>
<dbReference type="PANTHER" id="PTHR34979:SF1">
    <property type="entry name" value="INNER MEMBRANE PROTEIN YGAZ"/>
    <property type="match status" value="1"/>
</dbReference>
<evidence type="ECO:0000256" key="7">
    <source>
        <dbReference type="ARBA" id="ARBA00023136"/>
    </source>
</evidence>
<evidence type="ECO:0000256" key="3">
    <source>
        <dbReference type="ARBA" id="ARBA00022448"/>
    </source>
</evidence>
<sequence>MAKPKNQREFSVLSISLGVGFATGLYGISFGALSVSAGLDIVQTQVLSLLMFSGGSQFAFIGVIAAAGVGGIGVGAAVVSAWLLGIRNGFYALRMAPLLKPLGLGKLIPALLTIDESTAVATAQKEIADQKKGFWLTGAAVFVFWNLMTFIGAVLGDALGDPKNFGLDAAAAAAFLGLIWPRLMERQTFAVAALAILIATFTTPYLPAGVPVLVAGLSAVIFGLFNWLKPKEQVIK</sequence>
<accession>A0A6J6CB51</accession>
<dbReference type="InterPro" id="IPR011606">
    <property type="entry name" value="Brnchd-chn_aa_trnsp_permease"/>
</dbReference>
<proteinExistence type="inferred from homology"/>
<evidence type="ECO:0000256" key="1">
    <source>
        <dbReference type="ARBA" id="ARBA00004651"/>
    </source>
</evidence>
<feature type="transmembrane region" description="Helical" evidence="8">
    <location>
        <begin position="212"/>
        <end position="228"/>
    </location>
</feature>
<evidence type="ECO:0000313" key="9">
    <source>
        <dbReference type="EMBL" id="CAB4547338.1"/>
    </source>
</evidence>
<name>A0A6J6CB51_9ZZZZ</name>
<dbReference type="Pfam" id="PF03591">
    <property type="entry name" value="AzlC"/>
    <property type="match status" value="1"/>
</dbReference>
<keyword evidence="6 8" id="KW-1133">Transmembrane helix</keyword>
<dbReference type="EMBL" id="CAEZSZ010000001">
    <property type="protein sequence ID" value="CAB4547338.1"/>
    <property type="molecule type" value="Genomic_DNA"/>
</dbReference>
<comment type="similarity">
    <text evidence="2">Belongs to the AzlC family.</text>
</comment>
<dbReference type="PANTHER" id="PTHR34979">
    <property type="entry name" value="INNER MEMBRANE PROTEIN YGAZ"/>
    <property type="match status" value="1"/>
</dbReference>
<keyword evidence="4" id="KW-1003">Cell membrane</keyword>
<evidence type="ECO:0000256" key="2">
    <source>
        <dbReference type="ARBA" id="ARBA00010735"/>
    </source>
</evidence>